<proteinExistence type="predicted"/>
<accession>A0A9C7UT62</accession>
<name>A0A9C7UT62_9RHOD</name>
<dbReference type="OrthoDB" id="5779169at2759"/>
<organism evidence="1 2">
    <name type="scientific">Galdieria partita</name>
    <dbReference type="NCBI Taxonomy" id="83374"/>
    <lineage>
        <taxon>Eukaryota</taxon>
        <taxon>Rhodophyta</taxon>
        <taxon>Bangiophyceae</taxon>
        <taxon>Galdieriales</taxon>
        <taxon>Galdieriaceae</taxon>
        <taxon>Galdieria</taxon>
    </lineage>
</organism>
<reference evidence="1" key="1">
    <citation type="journal article" date="2022" name="Proc. Natl. Acad. Sci. U.S.A.">
        <title>Life cycle and functional genomics of the unicellular red alga Galdieria for elucidating algal and plant evolution and industrial use.</title>
        <authorList>
            <person name="Hirooka S."/>
            <person name="Itabashi T."/>
            <person name="Ichinose T.M."/>
            <person name="Onuma R."/>
            <person name="Fujiwara T."/>
            <person name="Yamashita S."/>
            <person name="Jong L.W."/>
            <person name="Tomita R."/>
            <person name="Iwane A.H."/>
            <person name="Miyagishima S.Y."/>
        </authorList>
    </citation>
    <scope>NUCLEOTIDE SEQUENCE</scope>
    <source>
        <strain evidence="1">NBRC 102759</strain>
    </source>
</reference>
<evidence type="ECO:0008006" key="3">
    <source>
        <dbReference type="Google" id="ProtNLM"/>
    </source>
</evidence>
<evidence type="ECO:0000313" key="2">
    <source>
        <dbReference type="Proteomes" id="UP001061958"/>
    </source>
</evidence>
<reference evidence="1" key="2">
    <citation type="submission" date="2022-01" db="EMBL/GenBank/DDBJ databases">
        <authorList>
            <person name="Hirooka S."/>
            <person name="Miyagishima S.Y."/>
        </authorList>
    </citation>
    <scope>NUCLEOTIDE SEQUENCE</scope>
    <source>
        <strain evidence="1">NBRC 102759</strain>
    </source>
</reference>
<dbReference type="Gene3D" id="3.30.1310.20">
    <property type="entry name" value="PRTase-like"/>
    <property type="match status" value="1"/>
</dbReference>
<dbReference type="SUPFAM" id="SSF53271">
    <property type="entry name" value="PRTase-like"/>
    <property type="match status" value="1"/>
</dbReference>
<dbReference type="InterPro" id="IPR029057">
    <property type="entry name" value="PRTase-like"/>
</dbReference>
<dbReference type="CDD" id="cd06223">
    <property type="entry name" value="PRTases_typeI"/>
    <property type="match status" value="1"/>
</dbReference>
<protein>
    <recommendedName>
        <fullName evidence="3">Phosphoribosyltransferase domain-containing protein</fullName>
    </recommendedName>
</protein>
<dbReference type="AlphaFoldDB" id="A0A9C7UT62"/>
<dbReference type="EMBL" id="BQMJ01000056">
    <property type="protein sequence ID" value="GJQ14543.1"/>
    <property type="molecule type" value="Genomic_DNA"/>
</dbReference>
<comment type="caution">
    <text evidence="1">The sequence shown here is derived from an EMBL/GenBank/DDBJ whole genome shotgun (WGS) entry which is preliminary data.</text>
</comment>
<dbReference type="Gene3D" id="3.40.50.2020">
    <property type="match status" value="1"/>
</dbReference>
<keyword evidence="2" id="KW-1185">Reference proteome</keyword>
<sequence length="314" mass="34813">MSSLTSLQLRDTTSDGVITDSTKPDNLSKRLYISSLRKSSPFERTRNKLVRLLSCFGTTWEPAMESVSPKKTEERIASNVFSVDSLTDRQKVFYDRIEAGNILAQWLRQDWKVAALPTSDGVQLDAVVYGIPSGGIPVAATIATQLKLPLQVAVVSKILLPWNTEVGCGAVSFRQTVRWNEPFLHSVGLSKERLQKQMEEAIIKVNRRTKAFGGAPTIPTGEENSAVILVDDGLASGWTMTLAIEEFRKMGAKTIVVVVPTGSYDVVLKIAKIADVVYCANIRHGPSFAVAAAYENWYDEREEEMVQLIRSFKR</sequence>
<evidence type="ECO:0000313" key="1">
    <source>
        <dbReference type="EMBL" id="GJQ14543.1"/>
    </source>
</evidence>
<gene>
    <name evidence="1" type="ORF">GpartN1_g6334.t1</name>
</gene>
<dbReference type="InterPro" id="IPR000836">
    <property type="entry name" value="PRTase_dom"/>
</dbReference>
<dbReference type="Proteomes" id="UP001061958">
    <property type="component" value="Unassembled WGS sequence"/>
</dbReference>